<accession>A0A0B2VM85</accession>
<evidence type="ECO:0000313" key="1">
    <source>
        <dbReference type="EMBL" id="KHN82469.1"/>
    </source>
</evidence>
<comment type="caution">
    <text evidence="1">The sequence shown here is derived from an EMBL/GenBank/DDBJ whole genome shotgun (WGS) entry which is preliminary data.</text>
</comment>
<dbReference type="AlphaFoldDB" id="A0A0B2VM85"/>
<dbReference type="EMBL" id="JPKZ01001349">
    <property type="protein sequence ID" value="KHN82469.1"/>
    <property type="molecule type" value="Genomic_DNA"/>
</dbReference>
<evidence type="ECO:0000313" key="2">
    <source>
        <dbReference type="Proteomes" id="UP000031036"/>
    </source>
</evidence>
<organism evidence="1 2">
    <name type="scientific">Toxocara canis</name>
    <name type="common">Canine roundworm</name>
    <dbReference type="NCBI Taxonomy" id="6265"/>
    <lineage>
        <taxon>Eukaryota</taxon>
        <taxon>Metazoa</taxon>
        <taxon>Ecdysozoa</taxon>
        <taxon>Nematoda</taxon>
        <taxon>Chromadorea</taxon>
        <taxon>Rhabditida</taxon>
        <taxon>Spirurina</taxon>
        <taxon>Ascaridomorpha</taxon>
        <taxon>Ascaridoidea</taxon>
        <taxon>Toxocaridae</taxon>
        <taxon>Toxocara</taxon>
    </lineage>
</organism>
<protein>
    <submittedName>
        <fullName evidence="1">Uncharacterized protein</fullName>
    </submittedName>
</protein>
<reference evidence="1 2" key="1">
    <citation type="submission" date="2014-11" db="EMBL/GenBank/DDBJ databases">
        <title>Genetic blueprint of the zoonotic pathogen Toxocara canis.</title>
        <authorList>
            <person name="Zhu X.-Q."/>
            <person name="Korhonen P.K."/>
            <person name="Cai H."/>
            <person name="Young N.D."/>
            <person name="Nejsum P."/>
            <person name="von Samson-Himmelstjerna G."/>
            <person name="Boag P.R."/>
            <person name="Tan P."/>
            <person name="Li Q."/>
            <person name="Min J."/>
            <person name="Yang Y."/>
            <person name="Wang X."/>
            <person name="Fang X."/>
            <person name="Hall R.S."/>
            <person name="Hofmann A."/>
            <person name="Sternberg P.W."/>
            <person name="Jex A.R."/>
            <person name="Gasser R.B."/>
        </authorList>
    </citation>
    <scope>NUCLEOTIDE SEQUENCE [LARGE SCALE GENOMIC DNA]</scope>
    <source>
        <strain evidence="1">PN_DK_2014</strain>
    </source>
</reference>
<dbReference type="Proteomes" id="UP000031036">
    <property type="component" value="Unassembled WGS sequence"/>
</dbReference>
<proteinExistence type="predicted"/>
<keyword evidence="2" id="KW-1185">Reference proteome</keyword>
<sequence>MAYVDCKGIEPASDCIGNTVATLLLMANLFSPTFDYHPTLKRHKFRCCRMCLRSSRKLDNCFLSMIRMADIVIVGTRSKNMAESGNGYKKLKLRKQNREQMQLEKLGRLRARKISASQEPWISDCRTMDLLMCMNCMLTESLRQLFWVVFLLLPSMSTSHEGETLGAFSYCFFWLDQGFTQEIV</sequence>
<gene>
    <name evidence="1" type="ORF">Tcan_02002</name>
</gene>
<name>A0A0B2VM85_TOXCA</name>